<dbReference type="SUPFAM" id="SSF75011">
    <property type="entry name" value="3-carboxy-cis,cis-mucoante lactonizing enzyme"/>
    <property type="match status" value="1"/>
</dbReference>
<accession>A0A8E2FBP7</accession>
<dbReference type="PANTHER" id="PTHR21286:SF0">
    <property type="entry name" value="NUCLEAR PORE COMPLEX PROTEIN NUP160"/>
    <property type="match status" value="1"/>
</dbReference>
<keyword evidence="2" id="KW-0813">Transport</keyword>
<evidence type="ECO:0000259" key="7">
    <source>
        <dbReference type="Pfam" id="PF23300"/>
    </source>
</evidence>
<evidence type="ECO:0000256" key="4">
    <source>
        <dbReference type="SAM" id="Coils"/>
    </source>
</evidence>
<dbReference type="InterPro" id="IPR056548">
    <property type="entry name" value="HEAT_Nup120"/>
</dbReference>
<proteinExistence type="predicted"/>
<dbReference type="Proteomes" id="UP000250140">
    <property type="component" value="Unassembled WGS sequence"/>
</dbReference>
<dbReference type="Pfam" id="PF21486">
    <property type="entry name" value="NUP120_helical"/>
    <property type="match status" value="1"/>
</dbReference>
<keyword evidence="3" id="KW-0539">Nucleus</keyword>
<feature type="coiled-coil region" evidence="4">
    <location>
        <begin position="1171"/>
        <end position="1201"/>
    </location>
</feature>
<name>A0A8E2FBP7_9PEZI</name>
<dbReference type="PROSITE" id="PS00678">
    <property type="entry name" value="WD_REPEATS_1"/>
    <property type="match status" value="1"/>
</dbReference>
<protein>
    <submittedName>
        <fullName evidence="8">Uncharacterized protein</fullName>
    </submittedName>
</protein>
<sequence length="1214" mass="137447">MAKDKALYLYKEARLNLEQAFPGSTIAVSLPSHTSPTFGSRPQPKRTVISEKYIDQDEDEFAKRHLATEASIFFRRIHKYPRSFVWRILDNRKVLEILSVDLDQDYDNQGEATLTLLLSFPTTIRPFGVAFSEPEDRDALNVFVLTTSNELYTLNLHRDFFIKPTATDINIGDWCKTFMPSSFSFRQPYRLIATSALELLVSLHDGGLMRLSRKPSDDGSLWREIGFKENNWGFKNLISWKGHNTVRFNGIDLEAPAAAAIALSPDSEHIFTVCLNHTLRVWNFNTGAVSIQTDLLGENERDPQKVAQYFIGPSQPTLMQIIDIQGVGEGDLYYVVTYSPKRHQFKFWGIRDANDAKLGIRDVHSDISFIPPIDELMNTTVWNLEEFYIKASLGWRGSEIWIRARSGPTSNIYSLKFDLQKEQKEIVHMWKNDWVSVDSGPLTVEGLRLNPSNPGETDAQDPTIHNPAVTERWLEFLLFPGRFTLASLETALYVYRRGLNEKQAANPSSKTPLKERICAAIASNIALRKQGSASVDFNEYESDLGVQWQIFYGLVKDLHKRRGEALSLVFDYDADIPWLLLSDYISAVRKCSEIETLCSNAGVLTTIDQPSGPLGRALQDDYSQDIARLLNAAKLFRKSFPASFNHAFRLAVKTEVLQTQLLSVPDRMEAFDQSCNLCTQVTDDDLNKLTETLGLDFQDLTNELFSAVIQRLGQEEQGRGTLKKQVTRCGLSALTRISQENSQLHFDILLDLLAIVVFVALDLDKEDLSDEFDPSELYVEIINQLKDYSVLMWLSGTPRSRPVPPNRNAGKWDSQLLKDGSTAKTGFPPVSQTVLEGICGVYCFDFSFPRGPQSEVLTYWARMWTSEPFRNQQYDNITANVMSFLLLRKDFDLASDFIRFLPESNWASYLHARLYLAKGEFSLASAKFKRAAFKLSMGHFDVEYTDPDGLISVEERDFFSDGLARYYQHVLGLFEKSKAHSFVADFAKLGLQSLTSQEAAETKTDLLSRLFSASIQTSRFDEAYSALTRYTNVSLRKAALSTLITSMIAQSQAPALLKLPFVNIYNDVDEILASLCQKTLNISTGPPYHKILYAFRIARNDFRGAASILYERLQRLQTTSSKIHDLGDESLIQSYLMLINTLASVQPDQAWILAEQRVDENATTWGIGKAKAILKRRVVTLEDLRKEYQAELDRVSAMENGQFAFTGGDEMDVL</sequence>
<evidence type="ECO:0000256" key="3">
    <source>
        <dbReference type="ARBA" id="ARBA00023242"/>
    </source>
</evidence>
<dbReference type="InterPro" id="IPR019775">
    <property type="entry name" value="WD40_repeat_CS"/>
</dbReference>
<evidence type="ECO:0000259" key="6">
    <source>
        <dbReference type="Pfam" id="PF21486"/>
    </source>
</evidence>
<dbReference type="GO" id="GO:0005643">
    <property type="term" value="C:nuclear pore"/>
    <property type="evidence" value="ECO:0007669"/>
    <property type="project" value="UniProtKB-ARBA"/>
</dbReference>
<feature type="domain" description="Nucleoporin Nup120/160 beta-propeller" evidence="5">
    <location>
        <begin position="82"/>
        <end position="595"/>
    </location>
</feature>
<feature type="domain" description="Nucleoporin Nup120 helical" evidence="6">
    <location>
        <begin position="653"/>
        <end position="781"/>
    </location>
</feature>
<keyword evidence="9" id="KW-1185">Reference proteome</keyword>
<dbReference type="EMBL" id="KV748707">
    <property type="protein sequence ID" value="OCL13528.1"/>
    <property type="molecule type" value="Genomic_DNA"/>
</dbReference>
<evidence type="ECO:0000256" key="2">
    <source>
        <dbReference type="ARBA" id="ARBA00022448"/>
    </source>
</evidence>
<dbReference type="Pfam" id="PF23300">
    <property type="entry name" value="HEAT_Nup120"/>
    <property type="match status" value="1"/>
</dbReference>
<comment type="subcellular location">
    <subcellularLocation>
        <location evidence="1">Nucleus</location>
    </subcellularLocation>
</comment>
<evidence type="ECO:0000259" key="5">
    <source>
        <dbReference type="Pfam" id="PF11715"/>
    </source>
</evidence>
<dbReference type="InterPro" id="IPR059141">
    <property type="entry name" value="Beta-prop_Nup120_160"/>
</dbReference>
<dbReference type="InterPro" id="IPR021717">
    <property type="entry name" value="Nucleoporin_Nup160"/>
</dbReference>
<dbReference type="Pfam" id="PF11715">
    <property type="entry name" value="Beta-prop_Nup120_160"/>
    <property type="match status" value="1"/>
</dbReference>
<keyword evidence="4" id="KW-0175">Coiled coil</keyword>
<evidence type="ECO:0000256" key="1">
    <source>
        <dbReference type="ARBA" id="ARBA00004123"/>
    </source>
</evidence>
<evidence type="ECO:0000313" key="9">
    <source>
        <dbReference type="Proteomes" id="UP000250140"/>
    </source>
</evidence>
<dbReference type="InterPro" id="IPR048884">
    <property type="entry name" value="Nup120_helical"/>
</dbReference>
<gene>
    <name evidence="8" type="ORF">AOQ84DRAFT_310408</name>
</gene>
<dbReference type="GO" id="GO:0017056">
    <property type="term" value="F:structural constituent of nuclear pore"/>
    <property type="evidence" value="ECO:0007669"/>
    <property type="project" value="TreeGrafter"/>
</dbReference>
<organism evidence="8 9">
    <name type="scientific">Glonium stellatum</name>
    <dbReference type="NCBI Taxonomy" id="574774"/>
    <lineage>
        <taxon>Eukaryota</taxon>
        <taxon>Fungi</taxon>
        <taxon>Dikarya</taxon>
        <taxon>Ascomycota</taxon>
        <taxon>Pezizomycotina</taxon>
        <taxon>Dothideomycetes</taxon>
        <taxon>Pleosporomycetidae</taxon>
        <taxon>Gloniales</taxon>
        <taxon>Gloniaceae</taxon>
        <taxon>Glonium</taxon>
    </lineage>
</organism>
<dbReference type="OrthoDB" id="67716at2759"/>
<reference evidence="8 9" key="1">
    <citation type="journal article" date="2016" name="Nat. Commun.">
        <title>Ectomycorrhizal ecology is imprinted in the genome of the dominant symbiotic fungus Cenococcum geophilum.</title>
        <authorList>
            <consortium name="DOE Joint Genome Institute"/>
            <person name="Peter M."/>
            <person name="Kohler A."/>
            <person name="Ohm R.A."/>
            <person name="Kuo A."/>
            <person name="Krutzmann J."/>
            <person name="Morin E."/>
            <person name="Arend M."/>
            <person name="Barry K.W."/>
            <person name="Binder M."/>
            <person name="Choi C."/>
            <person name="Clum A."/>
            <person name="Copeland A."/>
            <person name="Grisel N."/>
            <person name="Haridas S."/>
            <person name="Kipfer T."/>
            <person name="LaButti K."/>
            <person name="Lindquist E."/>
            <person name="Lipzen A."/>
            <person name="Maire R."/>
            <person name="Meier B."/>
            <person name="Mihaltcheva S."/>
            <person name="Molinier V."/>
            <person name="Murat C."/>
            <person name="Poggeler S."/>
            <person name="Quandt C.A."/>
            <person name="Sperisen C."/>
            <person name="Tritt A."/>
            <person name="Tisserant E."/>
            <person name="Crous P.W."/>
            <person name="Henrissat B."/>
            <person name="Nehls U."/>
            <person name="Egli S."/>
            <person name="Spatafora J.W."/>
            <person name="Grigoriev I.V."/>
            <person name="Martin F.M."/>
        </authorList>
    </citation>
    <scope>NUCLEOTIDE SEQUENCE [LARGE SCALE GENOMIC DNA]</scope>
    <source>
        <strain evidence="8 9">CBS 207.34</strain>
    </source>
</reference>
<dbReference type="PANTHER" id="PTHR21286">
    <property type="entry name" value="NUCLEAR PORE COMPLEX PROTEIN NUP160"/>
    <property type="match status" value="1"/>
</dbReference>
<dbReference type="AlphaFoldDB" id="A0A8E2FBP7"/>
<feature type="domain" description="Nucleoporin nup120-like HEAT repeat" evidence="7">
    <location>
        <begin position="881"/>
        <end position="1048"/>
    </location>
</feature>
<evidence type="ECO:0000313" key="8">
    <source>
        <dbReference type="EMBL" id="OCL13528.1"/>
    </source>
</evidence>